<dbReference type="SMART" id="SM00854">
    <property type="entry name" value="PGA_cap"/>
    <property type="match status" value="1"/>
</dbReference>
<feature type="region of interest" description="Disordered" evidence="2">
    <location>
        <begin position="53"/>
        <end position="92"/>
    </location>
</feature>
<gene>
    <name evidence="4" type="ORF">BBD42_22535</name>
</gene>
<dbReference type="SUPFAM" id="SSF56300">
    <property type="entry name" value="Metallo-dependent phosphatases"/>
    <property type="match status" value="1"/>
</dbReference>
<reference evidence="4" key="1">
    <citation type="submission" date="2016-08" db="EMBL/GenBank/DDBJ databases">
        <title>Complete Genome Seqeunce of Paenibacillus sp. BIHB 4019 from tea rhizoplane.</title>
        <authorList>
            <person name="Thakur R."/>
            <person name="Swarnkar M.K."/>
            <person name="Gulati A."/>
        </authorList>
    </citation>
    <scope>NUCLEOTIDE SEQUENCE [LARGE SCALE GENOMIC DNA]</scope>
    <source>
        <strain evidence="4">BIHB4019</strain>
    </source>
</reference>
<accession>A0A1B2DMM0</accession>
<proteinExistence type="inferred from homology"/>
<comment type="similarity">
    <text evidence="1">Belongs to the CapA family.</text>
</comment>
<evidence type="ECO:0000256" key="1">
    <source>
        <dbReference type="ARBA" id="ARBA00005662"/>
    </source>
</evidence>
<name>A0A1B2DMM0_9BACL</name>
<dbReference type="InterPro" id="IPR052169">
    <property type="entry name" value="CW_Biosynth-Accessory"/>
</dbReference>
<dbReference type="AlphaFoldDB" id="A0A1B2DMM0"/>
<sequence length="438" mass="48118">MRRRTKIHLAVNMILLLLAAAGVLIIFFPPLAGSLPFTANSVDSTMLVARESSTSAQPATAPSATTSPVPSSEPLPETTTTQEAIVPPSSPSNSYQEALWVAVGDIMMHSPELPGAYNKKTKSYNFDPFFQDVAPILKEGDWVLANLETPVAGSAFAYTGYPTFNAPVALLDALQNAGFNILTNANNHMLDKGEKGLLLTLKHMKEKEFIIKGSAATQKEADTNIIVEKNGIRMGLLAYTYGTNGIAIPKGKPYMVPLIDEQKMIADIKKLKKAGADFVTVALHFGTEYQTKPNEEQKTLARKLIAEGADIIAGSHTHVIQPYEVLEATDDDGRERQGLIIYSMGNFISNQRGDTKDYGVIYQVLIRKNNGDGSIQLADIEAIPTWVYRYKPDHNYRYRILPVEQTLAEQSSKLLTPDLYAALKKNLSLLRTRLESMS</sequence>
<dbReference type="CDD" id="cd07381">
    <property type="entry name" value="MPP_CapA"/>
    <property type="match status" value="1"/>
</dbReference>
<dbReference type="Gene3D" id="3.60.21.10">
    <property type="match status" value="1"/>
</dbReference>
<dbReference type="EMBL" id="CP016808">
    <property type="protein sequence ID" value="ANY68949.1"/>
    <property type="molecule type" value="Genomic_DNA"/>
</dbReference>
<feature type="domain" description="Capsule synthesis protein CapA" evidence="3">
    <location>
        <begin position="99"/>
        <end position="351"/>
    </location>
</feature>
<evidence type="ECO:0000256" key="2">
    <source>
        <dbReference type="SAM" id="MobiDB-lite"/>
    </source>
</evidence>
<dbReference type="Pfam" id="PF09587">
    <property type="entry name" value="PGA_cap"/>
    <property type="match status" value="1"/>
</dbReference>
<organism evidence="4">
    <name type="scientific">Paenibacillus sp. BIHB 4019</name>
    <dbReference type="NCBI Taxonomy" id="1870819"/>
    <lineage>
        <taxon>Bacteria</taxon>
        <taxon>Bacillati</taxon>
        <taxon>Bacillota</taxon>
        <taxon>Bacilli</taxon>
        <taxon>Bacillales</taxon>
        <taxon>Paenibacillaceae</taxon>
        <taxon>Paenibacillus</taxon>
    </lineage>
</organism>
<dbReference type="InterPro" id="IPR019079">
    <property type="entry name" value="Capsule_synth_CapA"/>
</dbReference>
<evidence type="ECO:0000313" key="4">
    <source>
        <dbReference type="EMBL" id="ANY68949.1"/>
    </source>
</evidence>
<feature type="compositionally biased region" description="Low complexity" evidence="2">
    <location>
        <begin position="53"/>
        <end position="83"/>
    </location>
</feature>
<dbReference type="InterPro" id="IPR029052">
    <property type="entry name" value="Metallo-depent_PP-like"/>
</dbReference>
<dbReference type="RefSeq" id="WP_099520000.1">
    <property type="nucleotide sequence ID" value="NZ_CP016808.1"/>
</dbReference>
<protein>
    <submittedName>
        <fullName evidence="4">Capsular biosynthesis protein</fullName>
    </submittedName>
</protein>
<dbReference type="PANTHER" id="PTHR33393">
    <property type="entry name" value="POLYGLUTAMINE SYNTHESIS ACCESSORY PROTEIN RV0574C-RELATED"/>
    <property type="match status" value="1"/>
</dbReference>
<evidence type="ECO:0000259" key="3">
    <source>
        <dbReference type="SMART" id="SM00854"/>
    </source>
</evidence>
<dbReference type="PANTHER" id="PTHR33393:SF12">
    <property type="entry name" value="CAPSULE BIOSYNTHESIS PROTEIN CAPA"/>
    <property type="match status" value="1"/>
</dbReference>